<dbReference type="AlphaFoldDB" id="A0A4Y8SJW2"/>
<reference evidence="1 2" key="1">
    <citation type="journal article" date="2017" name="Int. J. Syst. Evol. Microbiol.">
        <title>Mucilaginibacterpsychrotolerans sp. nov., isolated from peatlands.</title>
        <authorList>
            <person name="Deng Y."/>
            <person name="Shen L."/>
            <person name="Xu B."/>
            <person name="Liu Y."/>
            <person name="Gu Z."/>
            <person name="Liu H."/>
            <person name="Zhou Y."/>
        </authorList>
    </citation>
    <scope>NUCLEOTIDE SEQUENCE [LARGE SCALE GENOMIC DNA]</scope>
    <source>
        <strain evidence="1 2">NH7-4</strain>
    </source>
</reference>
<dbReference type="EMBL" id="SOZE01000005">
    <property type="protein sequence ID" value="TFF38817.1"/>
    <property type="molecule type" value="Genomic_DNA"/>
</dbReference>
<dbReference type="Gene3D" id="3.40.50.2000">
    <property type="entry name" value="Glycogen Phosphorylase B"/>
    <property type="match status" value="1"/>
</dbReference>
<dbReference type="SUPFAM" id="SSF53756">
    <property type="entry name" value="UDP-Glycosyltransferase/glycogen phosphorylase"/>
    <property type="match status" value="1"/>
</dbReference>
<comment type="caution">
    <text evidence="1">The sequence shown here is derived from an EMBL/GenBank/DDBJ whole genome shotgun (WGS) entry which is preliminary data.</text>
</comment>
<keyword evidence="2" id="KW-1185">Reference proteome</keyword>
<evidence type="ECO:0000313" key="2">
    <source>
        <dbReference type="Proteomes" id="UP000297540"/>
    </source>
</evidence>
<name>A0A4Y8SJW2_9SPHI</name>
<evidence type="ECO:0000313" key="1">
    <source>
        <dbReference type="EMBL" id="TFF38817.1"/>
    </source>
</evidence>
<protein>
    <recommendedName>
        <fullName evidence="3">Glycosyltransferase family 1 protein</fullName>
    </recommendedName>
</protein>
<proteinExistence type="predicted"/>
<dbReference type="Proteomes" id="UP000297540">
    <property type="component" value="Unassembled WGS sequence"/>
</dbReference>
<evidence type="ECO:0008006" key="3">
    <source>
        <dbReference type="Google" id="ProtNLM"/>
    </source>
</evidence>
<sequence length="376" mass="41508">MAKKIKIVFICSSLEPGHDGVGDYSRRLAAALIKAGHNCMVLSLADRHIAEQHVGTQQADGVDVPVMRLSSAIQIKQRFALAKIWVDGFNPEWLSLQFVPFGYHPKGLMTGLSKLLLGLGHGRRWHIMFHELWVGIAEEESQKLKWWGKAQRMLIKSLAANLKPALIHTQTALYQTLLAKIGFEAGYLPLYGNIPVTSEAGQERTPKERLDFVVFGAIHDRAPIAAFAREVALYQQTHQAAVSLTIMGRGNSEQERWANEWKKVGLTLHLYKELLPERISEILSASTIGLSATALAVIEKSGSYAAMREHGLPVISVSKPWTPRSVARPAVPPGVTEYIPGNFEDCISSSIFTPYGTDVTALSIKFAMALDNYKAD</sequence>
<dbReference type="OrthoDB" id="1100436at2"/>
<dbReference type="RefSeq" id="WP_133228241.1">
    <property type="nucleotide sequence ID" value="NZ_SOZE01000005.1"/>
</dbReference>
<accession>A0A4Y8SJW2</accession>
<gene>
    <name evidence="1" type="ORF">E2R66_07365</name>
</gene>
<organism evidence="1 2">
    <name type="scientific">Mucilaginibacter psychrotolerans</name>
    <dbReference type="NCBI Taxonomy" id="1524096"/>
    <lineage>
        <taxon>Bacteria</taxon>
        <taxon>Pseudomonadati</taxon>
        <taxon>Bacteroidota</taxon>
        <taxon>Sphingobacteriia</taxon>
        <taxon>Sphingobacteriales</taxon>
        <taxon>Sphingobacteriaceae</taxon>
        <taxon>Mucilaginibacter</taxon>
    </lineage>
</organism>